<protein>
    <submittedName>
        <fullName evidence="2">Amidase</fullName>
    </submittedName>
</protein>
<sequence length="225" mass="24065">LTSRDGIIPLALTQDVGGPMARTVSDAAIMLDAVSGYDPADVATAASIGKKPASYTQYLVKDGLKGAHIGLIRDKAITGSNEAVLNLLDQAAEDMRAQGATVVDVTIPEIDKIMGYSSLSAFEFKFQLNDYLANKADPAVRYHTLSDIIASRTDFLPSLAATLNTRNNIQELFTPEYKDIVLFRPQTTQQNLLKVMADNDLDALLYPSTSGPTGSNAGSANRLSP</sequence>
<dbReference type="PANTHER" id="PTHR42678:SF34">
    <property type="entry name" value="OS04G0183300 PROTEIN"/>
    <property type="match status" value="1"/>
</dbReference>
<feature type="domain" description="Amidase" evidence="1">
    <location>
        <begin position="2"/>
        <end position="213"/>
    </location>
</feature>
<proteinExistence type="predicted"/>
<feature type="non-terminal residue" evidence="2">
    <location>
        <position position="225"/>
    </location>
</feature>
<evidence type="ECO:0000259" key="1">
    <source>
        <dbReference type="Pfam" id="PF01425"/>
    </source>
</evidence>
<gene>
    <name evidence="2" type="ORF">K0U00_44560</name>
</gene>
<evidence type="ECO:0000313" key="2">
    <source>
        <dbReference type="EMBL" id="MBW7461150.1"/>
    </source>
</evidence>
<organism evidence="2 3">
    <name type="scientific">Paenibacillus sepulcri</name>
    <dbReference type="NCBI Taxonomy" id="359917"/>
    <lineage>
        <taxon>Bacteria</taxon>
        <taxon>Bacillati</taxon>
        <taxon>Bacillota</taxon>
        <taxon>Bacilli</taxon>
        <taxon>Bacillales</taxon>
        <taxon>Paenibacillaceae</taxon>
        <taxon>Paenibacillus</taxon>
    </lineage>
</organism>
<dbReference type="Proteomes" id="UP001519887">
    <property type="component" value="Unassembled WGS sequence"/>
</dbReference>
<dbReference type="InterPro" id="IPR023631">
    <property type="entry name" value="Amidase_dom"/>
</dbReference>
<feature type="non-terminal residue" evidence="2">
    <location>
        <position position="1"/>
    </location>
</feature>
<reference evidence="2 3" key="1">
    <citation type="submission" date="2021-07" db="EMBL/GenBank/DDBJ databases">
        <title>Paenibacillus radiodurans sp. nov., isolated from the southeastern edge of Tengger Desert.</title>
        <authorList>
            <person name="Zhang G."/>
        </authorList>
    </citation>
    <scope>NUCLEOTIDE SEQUENCE [LARGE SCALE GENOMIC DNA]</scope>
    <source>
        <strain evidence="2 3">CCM 7311</strain>
    </source>
</reference>
<dbReference type="Pfam" id="PF01425">
    <property type="entry name" value="Amidase"/>
    <property type="match status" value="1"/>
</dbReference>
<dbReference type="EMBL" id="JAHZIK010002727">
    <property type="protein sequence ID" value="MBW7461150.1"/>
    <property type="molecule type" value="Genomic_DNA"/>
</dbReference>
<dbReference type="InterPro" id="IPR036928">
    <property type="entry name" value="AS_sf"/>
</dbReference>
<dbReference type="Gene3D" id="3.90.1300.10">
    <property type="entry name" value="Amidase signature (AS) domain"/>
    <property type="match status" value="1"/>
</dbReference>
<dbReference type="PANTHER" id="PTHR42678">
    <property type="entry name" value="AMIDASE"/>
    <property type="match status" value="1"/>
</dbReference>
<accession>A0ABS7CKD4</accession>
<comment type="caution">
    <text evidence="2">The sequence shown here is derived from an EMBL/GenBank/DDBJ whole genome shotgun (WGS) entry which is preliminary data.</text>
</comment>
<dbReference type="SUPFAM" id="SSF75304">
    <property type="entry name" value="Amidase signature (AS) enzymes"/>
    <property type="match status" value="1"/>
</dbReference>
<keyword evidence="3" id="KW-1185">Reference proteome</keyword>
<name>A0ABS7CKD4_9BACL</name>
<evidence type="ECO:0000313" key="3">
    <source>
        <dbReference type="Proteomes" id="UP001519887"/>
    </source>
</evidence>